<keyword evidence="1" id="KW-0472">Membrane</keyword>
<organism evidence="3 4">
    <name type="scientific">Nocardiopsis mangrovi</name>
    <dbReference type="NCBI Taxonomy" id="1179818"/>
    <lineage>
        <taxon>Bacteria</taxon>
        <taxon>Bacillati</taxon>
        <taxon>Actinomycetota</taxon>
        <taxon>Actinomycetes</taxon>
        <taxon>Streptosporangiales</taxon>
        <taxon>Nocardiopsidaceae</taxon>
        <taxon>Nocardiopsis</taxon>
    </lineage>
</organism>
<name>A0ABV9E1X6_9ACTN</name>
<dbReference type="EMBL" id="JBHSFQ010000032">
    <property type="protein sequence ID" value="MFC4565057.1"/>
    <property type="molecule type" value="Genomic_DNA"/>
</dbReference>
<dbReference type="Proteomes" id="UP001595923">
    <property type="component" value="Unassembled WGS sequence"/>
</dbReference>
<gene>
    <name evidence="3" type="ORF">ACFO4E_24645</name>
</gene>
<keyword evidence="1" id="KW-0812">Transmembrane</keyword>
<sequence>MGIGLGIFLIVVGAVLRYGITADIAALDLGAIGVIFMLAGAAVIVLTLVVMVTRGRDEERPRPRSDTDLL</sequence>
<keyword evidence="1" id="KW-1133">Transmembrane helix</keyword>
<evidence type="ECO:0000256" key="1">
    <source>
        <dbReference type="SAM" id="Phobius"/>
    </source>
</evidence>
<reference evidence="4" key="1">
    <citation type="journal article" date="2019" name="Int. J. Syst. Evol. Microbiol.">
        <title>The Global Catalogue of Microorganisms (GCM) 10K type strain sequencing project: providing services to taxonomists for standard genome sequencing and annotation.</title>
        <authorList>
            <consortium name="The Broad Institute Genomics Platform"/>
            <consortium name="The Broad Institute Genome Sequencing Center for Infectious Disease"/>
            <person name="Wu L."/>
            <person name="Ma J."/>
        </authorList>
    </citation>
    <scope>NUCLEOTIDE SEQUENCE [LARGE SCALE GENOMIC DNA]</scope>
    <source>
        <strain evidence="4">XZYJ18</strain>
    </source>
</reference>
<dbReference type="Pfam" id="PF20059">
    <property type="entry name" value="DUF6458"/>
    <property type="match status" value="1"/>
</dbReference>
<accession>A0ABV9E1X6</accession>
<feature type="domain" description="DUF6458" evidence="2">
    <location>
        <begin position="1"/>
        <end position="55"/>
    </location>
</feature>
<dbReference type="InterPro" id="IPR045597">
    <property type="entry name" value="DUF6458"/>
</dbReference>
<evidence type="ECO:0000259" key="2">
    <source>
        <dbReference type="Pfam" id="PF20059"/>
    </source>
</evidence>
<evidence type="ECO:0000313" key="3">
    <source>
        <dbReference type="EMBL" id="MFC4565057.1"/>
    </source>
</evidence>
<keyword evidence="4" id="KW-1185">Reference proteome</keyword>
<feature type="transmembrane region" description="Helical" evidence="1">
    <location>
        <begin position="31"/>
        <end position="52"/>
    </location>
</feature>
<protein>
    <submittedName>
        <fullName evidence="3">DUF6458 family protein</fullName>
    </submittedName>
</protein>
<proteinExistence type="predicted"/>
<comment type="caution">
    <text evidence="3">The sequence shown here is derived from an EMBL/GenBank/DDBJ whole genome shotgun (WGS) entry which is preliminary data.</text>
</comment>
<evidence type="ECO:0000313" key="4">
    <source>
        <dbReference type="Proteomes" id="UP001595923"/>
    </source>
</evidence>
<dbReference type="RefSeq" id="WP_378578689.1">
    <property type="nucleotide sequence ID" value="NZ_JBHSFQ010000032.1"/>
</dbReference>